<feature type="coiled-coil region" evidence="1">
    <location>
        <begin position="531"/>
        <end position="600"/>
    </location>
</feature>
<feature type="coiled-coil region" evidence="1">
    <location>
        <begin position="80"/>
        <end position="181"/>
    </location>
</feature>
<dbReference type="PANTHER" id="PTHR43049:SF1">
    <property type="entry name" value="EARLY ENDOSOME ANTIGEN"/>
    <property type="match status" value="1"/>
</dbReference>
<feature type="region of interest" description="Disordered" evidence="2">
    <location>
        <begin position="1252"/>
        <end position="1290"/>
    </location>
</feature>
<dbReference type="Proteomes" id="UP001345219">
    <property type="component" value="Chromosome 16"/>
</dbReference>
<protein>
    <recommendedName>
        <fullName evidence="4">WIT1/2 N-terminal helical bundle domain-containing protein</fullName>
    </recommendedName>
</protein>
<keyword evidence="1" id="KW-0175">Coiled coil</keyword>
<organism evidence="5 6">
    <name type="scientific">Trapa incisa</name>
    <dbReference type="NCBI Taxonomy" id="236973"/>
    <lineage>
        <taxon>Eukaryota</taxon>
        <taxon>Viridiplantae</taxon>
        <taxon>Streptophyta</taxon>
        <taxon>Embryophyta</taxon>
        <taxon>Tracheophyta</taxon>
        <taxon>Spermatophyta</taxon>
        <taxon>Magnoliopsida</taxon>
        <taxon>eudicotyledons</taxon>
        <taxon>Gunneridae</taxon>
        <taxon>Pentapetalae</taxon>
        <taxon>rosids</taxon>
        <taxon>malvids</taxon>
        <taxon>Myrtales</taxon>
        <taxon>Lythraceae</taxon>
        <taxon>Trapa</taxon>
    </lineage>
</organism>
<feature type="compositionally biased region" description="Low complexity" evidence="2">
    <location>
        <begin position="1272"/>
        <end position="1290"/>
    </location>
</feature>
<dbReference type="Pfam" id="PF26581">
    <property type="entry name" value="WIT1_2_N"/>
    <property type="match status" value="1"/>
</dbReference>
<feature type="transmembrane region" description="Helical" evidence="3">
    <location>
        <begin position="1296"/>
        <end position="1316"/>
    </location>
</feature>
<name>A0AAN7JTL5_9MYRT</name>
<feature type="domain" description="WIT1/2 N-terminal helical bundle" evidence="4">
    <location>
        <begin position="181"/>
        <end position="302"/>
    </location>
</feature>
<accession>A0AAN7JTL5</accession>
<dbReference type="PANTHER" id="PTHR43049">
    <property type="entry name" value="EARLY ENDOSOME ANTIGEN"/>
    <property type="match status" value="1"/>
</dbReference>
<sequence length="1319" mass="148959">MDEGMQVVSEVSMTKIVAAELSADPVEAVKGELHPIPKEGMKEEETTIDRDFIKVESLDLKDSSHVAELTSVEHVIDETSSSSSRELLETQEKIKELEVELGGVGRLLKNTDSDNVQLKEELSHAQRKLESTAKMYDDLELSHKKLQVQVIESEERCKSELMALQKALQEQEMNYQELITVKESFNGLSLELESSRKRLHELEYELQHTAGEAQKFEELQRQSDLHAEIQMQKALEFERLLEVTKLSAKEVEDQVTSLQEEIKLLHEKIAENRKVEEALEITTGELAFVQDELTQSKSQLRILEQNLLLKDAIISEVTQELELRNVSESQIKGQFTALEDVLASTKEDLHAKVELLEDIKLKLDDEMKMKEAFEAQFTTREAELNAMQDKLDSAIAEKGTLEATVAELDTSITQFKELCSDLESKLKLSIENFCKTDSLLSQALSKNDDLEEKLKSLESLRDSAGTTAAATTERNLELESLIKKSTADAEEANKQMKKLEVFPIASELKNVELDQELNLVMLRSGDAERDVKELSDKVTELSSLLRVLKGEKDNLGGLVKENEEKISLLEASVNQLALRNSELEEELQNVLGKCAEHEDRANMNHQRGLELEDLIKMSHSKAEDAAKKTSEMELLLEAEKYRIQELEEQISSLEKKCAEEEFEKQKFSNKAAELASELEAFQARSSILEITLQTATEKEKESTNCLHVAVQEKKTLENEMNNSNLKLAEMENLLGLLREELSITQQRLESLDNELKAAGLKESEALEKLKFAEEQIEQYMRALDDATERDSGLRAEHESLTRDFELKLQEATASFSDKDTEDKSLLQKLRTLEDQAKDYEVQVIEASGKSASLKEELDHNLMKVASLETTVEELRRQIAEAENKVSQALSDNVLLVEANLQLKQQVDELKEFLKTSASEKEAIAAQLASHMETITELQDQHTQVLEFQSATDARIVDAQKKLEEAMVNISKKDEETKNLNHTLCELENQIRVYEEKTHKASAIDEKQKFELEEARSQLKNMESILEEVSTKLGASQRENEGLANVNLNLTQNLAEYELKWNDIQVKLSAATAEKIEISEQLQLSKNSAKELLGHLTADGHALKSQISVLLEENNMAKEAHSNSKRELQSAIDQLKEQLRIQQTNEGALKSEIESLKVELVEKSKLETYIKEMEEKISQNILVDKEIEVVDYDELERRTSLEQSLEKLQEKSNEVVILETKFKELEQKLKSAEAARLEKETGASQGEIKTRDIGDIGFPVSAPSKRKSKKNTETSSTSPASTSSGTQPQTSEHSAAMSFRFILGIVIVSIVLGIILGKKY</sequence>
<dbReference type="EMBL" id="JAXIOK010000016">
    <property type="protein sequence ID" value="KAK4752887.1"/>
    <property type="molecule type" value="Genomic_DNA"/>
</dbReference>
<proteinExistence type="predicted"/>
<reference evidence="5 6" key="1">
    <citation type="journal article" date="2023" name="Hortic Res">
        <title>Pangenome of water caltrop reveals structural variations and asymmetric subgenome divergence after allopolyploidization.</title>
        <authorList>
            <person name="Zhang X."/>
            <person name="Chen Y."/>
            <person name="Wang L."/>
            <person name="Yuan Y."/>
            <person name="Fang M."/>
            <person name="Shi L."/>
            <person name="Lu R."/>
            <person name="Comes H.P."/>
            <person name="Ma Y."/>
            <person name="Chen Y."/>
            <person name="Huang G."/>
            <person name="Zhou Y."/>
            <person name="Zheng Z."/>
            <person name="Qiu Y."/>
        </authorList>
    </citation>
    <scope>NUCLEOTIDE SEQUENCE [LARGE SCALE GENOMIC DNA]</scope>
    <source>
        <tissue evidence="5">Roots</tissue>
    </source>
</reference>
<keyword evidence="3" id="KW-0812">Transmembrane</keyword>
<feature type="coiled-coil region" evidence="1">
    <location>
        <begin position="440"/>
        <end position="502"/>
    </location>
</feature>
<gene>
    <name evidence="5" type="ORF">SAY87_021685</name>
</gene>
<feature type="coiled-coil region" evidence="1">
    <location>
        <begin position="629"/>
        <end position="789"/>
    </location>
</feature>
<keyword evidence="3" id="KW-1133">Transmembrane helix</keyword>
<keyword evidence="6" id="KW-1185">Reference proteome</keyword>
<feature type="coiled-coil region" evidence="1">
    <location>
        <begin position="346"/>
        <end position="404"/>
    </location>
</feature>
<dbReference type="InterPro" id="IPR058610">
    <property type="entry name" value="WIT1_2_N"/>
</dbReference>
<evidence type="ECO:0000256" key="1">
    <source>
        <dbReference type="SAM" id="Coils"/>
    </source>
</evidence>
<feature type="coiled-coil region" evidence="1">
    <location>
        <begin position="241"/>
        <end position="306"/>
    </location>
</feature>
<feature type="coiled-coil region" evidence="1">
    <location>
        <begin position="1200"/>
        <end position="1241"/>
    </location>
</feature>
<feature type="coiled-coil region" evidence="1">
    <location>
        <begin position="1011"/>
        <end position="1059"/>
    </location>
</feature>
<keyword evidence="3" id="KW-0472">Membrane</keyword>
<evidence type="ECO:0000313" key="5">
    <source>
        <dbReference type="EMBL" id="KAK4752887.1"/>
    </source>
</evidence>
<feature type="coiled-coil region" evidence="1">
    <location>
        <begin position="1117"/>
        <end position="1151"/>
    </location>
</feature>
<evidence type="ECO:0000313" key="6">
    <source>
        <dbReference type="Proteomes" id="UP001345219"/>
    </source>
</evidence>
<dbReference type="SUPFAM" id="SSF57997">
    <property type="entry name" value="Tropomyosin"/>
    <property type="match status" value="1"/>
</dbReference>
<evidence type="ECO:0000256" key="2">
    <source>
        <dbReference type="SAM" id="MobiDB-lite"/>
    </source>
</evidence>
<comment type="caution">
    <text evidence="5">The sequence shown here is derived from an EMBL/GenBank/DDBJ whole genome shotgun (WGS) entry which is preliminary data.</text>
</comment>
<feature type="coiled-coil region" evidence="1">
    <location>
        <begin position="822"/>
        <end position="975"/>
    </location>
</feature>
<evidence type="ECO:0000256" key="3">
    <source>
        <dbReference type="SAM" id="Phobius"/>
    </source>
</evidence>
<evidence type="ECO:0000259" key="4">
    <source>
        <dbReference type="Pfam" id="PF26581"/>
    </source>
</evidence>